<proteinExistence type="predicted"/>
<gene>
    <name evidence="2" type="ORF">AB7878_10370</name>
</gene>
<name>A0ABV4AQY6_9GAMM</name>
<keyword evidence="1" id="KW-0732">Signal</keyword>
<evidence type="ECO:0000313" key="2">
    <source>
        <dbReference type="EMBL" id="MEY2182821.1"/>
    </source>
</evidence>
<evidence type="ECO:0000256" key="1">
    <source>
        <dbReference type="SAM" id="SignalP"/>
    </source>
</evidence>
<protein>
    <submittedName>
        <fullName evidence="2">TraB/GumN family protein</fullName>
    </submittedName>
</protein>
<dbReference type="CDD" id="cd14788">
    <property type="entry name" value="GumN"/>
    <property type="match status" value="1"/>
</dbReference>
<feature type="signal peptide" evidence="1">
    <location>
        <begin position="1"/>
        <end position="19"/>
    </location>
</feature>
<organism evidence="2 3">
    <name type="scientific">Rhodanobacter humi</name>
    <dbReference type="NCBI Taxonomy" id="1888173"/>
    <lineage>
        <taxon>Bacteria</taxon>
        <taxon>Pseudomonadati</taxon>
        <taxon>Pseudomonadota</taxon>
        <taxon>Gammaproteobacteria</taxon>
        <taxon>Lysobacterales</taxon>
        <taxon>Rhodanobacteraceae</taxon>
        <taxon>Rhodanobacter</taxon>
    </lineage>
</organism>
<evidence type="ECO:0000313" key="3">
    <source>
        <dbReference type="Proteomes" id="UP001562159"/>
    </source>
</evidence>
<sequence length="366" mass="38862">MRPWTVLLCFALAAPTALAAPLQTPPVASTTAAPPVPADVPLLAPVVVSGVVPGPGLWKVSKGDHVLWVLGTLSPLPGHIQWESREVAQVLAQSKQVLLEPKIKLKADIGFFGKLFLLPTAYGARKNPDGKTLDQVMDAPTYARWQALKRKYLGDDSGIERWRPLFAAQELYRKALKANGLSNDGGVSGAVAAMAKQDGVPETPVEYRVEIKQPREALKAFKAAAPSDLECFNRTLDSIEHDLPAMTARANAWATGDLEELRRLPDSHRRDACVTAITSAGFAHQLGLDDVPAQLEAAWLAAARDALAKDDTGFALLPMGELLSPTGYVSKLKAAGYTVEAPLGLDEAPTAAGSATAPATATSVTR</sequence>
<dbReference type="EMBL" id="JBGBPY010000001">
    <property type="protein sequence ID" value="MEY2182821.1"/>
    <property type="molecule type" value="Genomic_DNA"/>
</dbReference>
<feature type="chain" id="PRO_5046593679" evidence="1">
    <location>
        <begin position="20"/>
        <end position="366"/>
    </location>
</feature>
<reference evidence="2 3" key="1">
    <citation type="submission" date="2024-07" db="EMBL/GenBank/DDBJ databases">
        <title>Molecular mechanisms and environmental adaptations of flagellar loss and biofilm growth of Rhodanobacter under environmental stress.</title>
        <authorList>
            <person name="Chen M."/>
        </authorList>
    </citation>
    <scope>NUCLEOTIDE SEQUENCE [LARGE SCALE GENOMIC DNA]</scope>
    <source>
        <strain evidence="2 3">RS22</strain>
    </source>
</reference>
<keyword evidence="3" id="KW-1185">Reference proteome</keyword>
<dbReference type="InterPro" id="IPR002816">
    <property type="entry name" value="TraB/PrgY/GumN_fam"/>
</dbReference>
<accession>A0ABV4AQY6</accession>
<comment type="caution">
    <text evidence="2">The sequence shown here is derived from an EMBL/GenBank/DDBJ whole genome shotgun (WGS) entry which is preliminary data.</text>
</comment>
<dbReference type="Proteomes" id="UP001562159">
    <property type="component" value="Unassembled WGS sequence"/>
</dbReference>
<dbReference type="Pfam" id="PF01963">
    <property type="entry name" value="TraB_PrgY_gumN"/>
    <property type="match status" value="1"/>
</dbReference>